<dbReference type="InterPro" id="IPR013121">
    <property type="entry name" value="Fe_red_NAD-bd_6"/>
</dbReference>
<evidence type="ECO:0000259" key="8">
    <source>
        <dbReference type="PROSITE" id="PS50836"/>
    </source>
</evidence>
<name>A0A1V9ZHP3_ACHHY</name>
<dbReference type="GO" id="GO:0016491">
    <property type="term" value="F:oxidoreductase activity"/>
    <property type="evidence" value="ECO:0007669"/>
    <property type="project" value="UniProtKB-KW"/>
</dbReference>
<dbReference type="GO" id="GO:0005886">
    <property type="term" value="C:plasma membrane"/>
    <property type="evidence" value="ECO:0007669"/>
    <property type="project" value="TreeGrafter"/>
</dbReference>
<keyword evidence="4" id="KW-0560">Oxidoreductase</keyword>
<dbReference type="Pfam" id="PF01794">
    <property type="entry name" value="Ferric_reduct"/>
    <property type="match status" value="1"/>
</dbReference>
<keyword evidence="5 6" id="KW-0472">Membrane</keyword>
<dbReference type="InterPro" id="IPR039261">
    <property type="entry name" value="FNR_nucleotide-bd"/>
</dbReference>
<accession>A0A1V9ZHP3</accession>
<dbReference type="InterPro" id="IPR013130">
    <property type="entry name" value="Fe3_Rdtase_TM_dom"/>
</dbReference>
<dbReference type="Proteomes" id="UP000243579">
    <property type="component" value="Unassembled WGS sequence"/>
</dbReference>
<dbReference type="CDD" id="cd09631">
    <property type="entry name" value="DOMON_DOH"/>
    <property type="match status" value="1"/>
</dbReference>
<feature type="transmembrane region" description="Helical" evidence="6">
    <location>
        <begin position="414"/>
        <end position="432"/>
    </location>
</feature>
<evidence type="ECO:0000256" key="5">
    <source>
        <dbReference type="ARBA" id="ARBA00023136"/>
    </source>
</evidence>
<dbReference type="PANTHER" id="PTHR11972">
    <property type="entry name" value="NADPH OXIDASE"/>
    <property type="match status" value="1"/>
</dbReference>
<keyword evidence="2 6" id="KW-0812">Transmembrane</keyword>
<feature type="transmembrane region" description="Helical" evidence="6">
    <location>
        <begin position="360"/>
        <end position="379"/>
    </location>
</feature>
<dbReference type="Pfam" id="PF03351">
    <property type="entry name" value="DOMON"/>
    <property type="match status" value="1"/>
</dbReference>
<feature type="chain" id="PRO_5013139534" evidence="7">
    <location>
        <begin position="19"/>
        <end position="681"/>
    </location>
</feature>
<dbReference type="PROSITE" id="PS50836">
    <property type="entry name" value="DOMON"/>
    <property type="match status" value="1"/>
</dbReference>
<comment type="caution">
    <text evidence="9">The sequence shown here is derived from an EMBL/GenBank/DDBJ whole genome shotgun (WGS) entry which is preliminary data.</text>
</comment>
<evidence type="ECO:0000256" key="1">
    <source>
        <dbReference type="ARBA" id="ARBA00004141"/>
    </source>
</evidence>
<evidence type="ECO:0000256" key="4">
    <source>
        <dbReference type="ARBA" id="ARBA00023002"/>
    </source>
</evidence>
<dbReference type="SFLD" id="SFLDS00052">
    <property type="entry name" value="Ferric_Reductase_Domain"/>
    <property type="match status" value="1"/>
</dbReference>
<dbReference type="EMBL" id="JNBR01000104">
    <property type="protein sequence ID" value="OQR97487.1"/>
    <property type="molecule type" value="Genomic_DNA"/>
</dbReference>
<feature type="transmembrane region" description="Helical" evidence="6">
    <location>
        <begin position="194"/>
        <end position="215"/>
    </location>
</feature>
<comment type="subcellular location">
    <subcellularLocation>
        <location evidence="1">Membrane</location>
        <topology evidence="1">Multi-pass membrane protein</topology>
    </subcellularLocation>
</comment>
<dbReference type="InterPro" id="IPR005018">
    <property type="entry name" value="DOMON_domain"/>
</dbReference>
<feature type="domain" description="DOMON" evidence="8">
    <location>
        <begin position="40"/>
        <end position="159"/>
    </location>
</feature>
<dbReference type="SUPFAM" id="SSF52343">
    <property type="entry name" value="Ferredoxin reductase-like, C-terminal NADP-linked domain"/>
    <property type="match status" value="1"/>
</dbReference>
<sequence>MSFLSRLILCIALVVAVAQCDDSACKSTAFAAAPAVALSSSLSLRSLVVGQNACFQVTSSVAAKWISIGFAAEAKMVNSPVTNAVVFEVSTSRLQLYTLGGYSASRITRQADQSSLFVAQAGLVNGVASFTFARPLVAPSATDITLVNGAAVNILWALSDNAWPSIHSERGVSRVVLTSAAGPAQVLALESSIVTTYTTAIVAAAFVTLVALGLVTTHTGDFRILHHKAMLAPPAPNHLFLGFLQSLADVKLGEVGVGIVYVAALIGVGVSIHLQFENESLNRLASVTTGHLALTNLMLLLLPVARGKHWELVFGISHERILKFHRALGRLCVVFTVLHLILNAIDVNVTTSTAYGTQQVVPLYGFVSFIAFASMGLLALEPVRRRWYELFYYYHRVAAVVGIVFAMLHSRTVAYAMIFPVAIYGLSGVFRLRAFCTHFATTVEVQGESSVTLILPSTAQTKRWAATMNPCAFFWVCVPSVSATEWHPFSAIVTPDQDSIGFCIKSRARGSFVDGVYQAASEASTLTVLVGGPYGKLTVDIHKYDHVVMVAGGVGITPMLSLMNQTRDKQALTKTKFALHWVVREPIDLLKADRLMYPLPHHVTTKLYVSTVTEPSGVRSVSGEHVPFAPGKPVLDEIINTERFLGQKVCVLACGPAGLVADVQRHAHQLGFDFHKELFTF</sequence>
<feature type="transmembrane region" description="Helical" evidence="6">
    <location>
        <begin position="327"/>
        <end position="345"/>
    </location>
</feature>
<dbReference type="InterPro" id="IPR013112">
    <property type="entry name" value="FAD-bd_8"/>
</dbReference>
<dbReference type="InterPro" id="IPR050369">
    <property type="entry name" value="RBOH/FRE"/>
</dbReference>
<dbReference type="Pfam" id="PF08022">
    <property type="entry name" value="FAD_binding_8"/>
    <property type="match status" value="1"/>
</dbReference>
<evidence type="ECO:0000256" key="7">
    <source>
        <dbReference type="SAM" id="SignalP"/>
    </source>
</evidence>
<dbReference type="Gene3D" id="3.40.50.80">
    <property type="entry name" value="Nucleotide-binding domain of ferredoxin-NADP reductase (FNR) module"/>
    <property type="match status" value="1"/>
</dbReference>
<protein>
    <submittedName>
        <fullName evidence="9">Transmembrane protein</fullName>
    </submittedName>
</protein>
<reference evidence="9 10" key="1">
    <citation type="journal article" date="2014" name="Genome Biol. Evol.">
        <title>The secreted proteins of Achlya hypogyna and Thraustotheca clavata identify the ancestral oomycete secretome and reveal gene acquisitions by horizontal gene transfer.</title>
        <authorList>
            <person name="Misner I."/>
            <person name="Blouin N."/>
            <person name="Leonard G."/>
            <person name="Richards T.A."/>
            <person name="Lane C.E."/>
        </authorList>
    </citation>
    <scope>NUCLEOTIDE SEQUENCE [LARGE SCALE GENOMIC DNA]</scope>
    <source>
        <strain evidence="9 10">ATCC 48635</strain>
    </source>
</reference>
<evidence type="ECO:0000256" key="3">
    <source>
        <dbReference type="ARBA" id="ARBA00022989"/>
    </source>
</evidence>
<keyword evidence="3 6" id="KW-1133">Transmembrane helix</keyword>
<feature type="transmembrane region" description="Helical" evidence="6">
    <location>
        <begin position="255"/>
        <end position="276"/>
    </location>
</feature>
<dbReference type="InterPro" id="IPR045266">
    <property type="entry name" value="DOH_DOMON"/>
</dbReference>
<feature type="transmembrane region" description="Helical" evidence="6">
    <location>
        <begin position="391"/>
        <end position="408"/>
    </location>
</feature>
<dbReference type="Pfam" id="PF08030">
    <property type="entry name" value="NAD_binding_6"/>
    <property type="match status" value="1"/>
</dbReference>
<dbReference type="SFLD" id="SFLDG01168">
    <property type="entry name" value="Ferric_reductase_subgroup_(FRE"/>
    <property type="match status" value="1"/>
</dbReference>
<dbReference type="PANTHER" id="PTHR11972:SF69">
    <property type="entry name" value="FERRIC REDUCTION OXIDASE 6-RELATED"/>
    <property type="match status" value="1"/>
</dbReference>
<keyword evidence="10" id="KW-1185">Reference proteome</keyword>
<evidence type="ECO:0000256" key="2">
    <source>
        <dbReference type="ARBA" id="ARBA00022692"/>
    </source>
</evidence>
<evidence type="ECO:0000256" key="6">
    <source>
        <dbReference type="SAM" id="Phobius"/>
    </source>
</evidence>
<organism evidence="9 10">
    <name type="scientific">Achlya hypogyna</name>
    <name type="common">Oomycete</name>
    <name type="synonym">Protoachlya hypogyna</name>
    <dbReference type="NCBI Taxonomy" id="1202772"/>
    <lineage>
        <taxon>Eukaryota</taxon>
        <taxon>Sar</taxon>
        <taxon>Stramenopiles</taxon>
        <taxon>Oomycota</taxon>
        <taxon>Saprolegniomycetes</taxon>
        <taxon>Saprolegniales</taxon>
        <taxon>Achlyaceae</taxon>
        <taxon>Achlya</taxon>
    </lineage>
</organism>
<feature type="transmembrane region" description="Helical" evidence="6">
    <location>
        <begin position="288"/>
        <end position="306"/>
    </location>
</feature>
<dbReference type="STRING" id="1202772.A0A1V9ZHP3"/>
<proteinExistence type="predicted"/>
<dbReference type="AlphaFoldDB" id="A0A1V9ZHP3"/>
<dbReference type="OrthoDB" id="167398at2759"/>
<keyword evidence="7" id="KW-0732">Signal</keyword>
<dbReference type="CDD" id="cd06186">
    <property type="entry name" value="NOX_Duox_like_FAD_NADP"/>
    <property type="match status" value="1"/>
</dbReference>
<feature type="signal peptide" evidence="7">
    <location>
        <begin position="1"/>
        <end position="18"/>
    </location>
</feature>
<evidence type="ECO:0000313" key="10">
    <source>
        <dbReference type="Proteomes" id="UP000243579"/>
    </source>
</evidence>
<gene>
    <name evidence="9" type="ORF">ACHHYP_11006</name>
</gene>
<evidence type="ECO:0000313" key="9">
    <source>
        <dbReference type="EMBL" id="OQR97487.1"/>
    </source>
</evidence>